<dbReference type="SUPFAM" id="SSF53901">
    <property type="entry name" value="Thiolase-like"/>
    <property type="match status" value="1"/>
</dbReference>
<name>A0A8K0MNT9_9ROSA</name>
<dbReference type="PANTHER" id="PTHR43853:SF15">
    <property type="entry name" value="3-KETOACYL-COA THIOLASE 5, PEROXISOMAL"/>
    <property type="match status" value="1"/>
</dbReference>
<sequence length="181" mass="19622">MEERWVEARTGAFPDEASSPLFASVCLAGDSAAYQRTNVFGDNMVIVAAHRIALCKAKFGGFKDTHLDDLLAAVLKAMVEKTNLNPGEVGDIVVGMVLAPGTLRATEYRMASFYAGFPDTVPIRSGREKKKRSKSELERKKFLLPLTFPLEAPPPVVDSLENRLLVLAVCATAGDANPINK</sequence>
<dbReference type="GO" id="GO:0003988">
    <property type="term" value="F:acetyl-CoA C-acyltransferase activity"/>
    <property type="evidence" value="ECO:0007669"/>
    <property type="project" value="TreeGrafter"/>
</dbReference>
<dbReference type="EMBL" id="VOIH02000002">
    <property type="protein sequence ID" value="KAF3453141.1"/>
    <property type="molecule type" value="Genomic_DNA"/>
</dbReference>
<dbReference type="OrthoDB" id="5404651at2759"/>
<dbReference type="Gene3D" id="3.40.47.10">
    <property type="match status" value="1"/>
</dbReference>
<dbReference type="AlphaFoldDB" id="A0A8K0MNT9"/>
<evidence type="ECO:0000259" key="1">
    <source>
        <dbReference type="Pfam" id="PF00108"/>
    </source>
</evidence>
<evidence type="ECO:0000313" key="3">
    <source>
        <dbReference type="Proteomes" id="UP000796880"/>
    </source>
</evidence>
<keyword evidence="3" id="KW-1185">Reference proteome</keyword>
<dbReference type="GO" id="GO:0006635">
    <property type="term" value="P:fatty acid beta-oxidation"/>
    <property type="evidence" value="ECO:0007669"/>
    <property type="project" value="TreeGrafter"/>
</dbReference>
<gene>
    <name evidence="2" type="ORF">FNV43_RR03576</name>
</gene>
<dbReference type="InterPro" id="IPR016039">
    <property type="entry name" value="Thiolase-like"/>
</dbReference>
<dbReference type="InterPro" id="IPR020616">
    <property type="entry name" value="Thiolase_N"/>
</dbReference>
<accession>A0A8K0MNT9</accession>
<dbReference type="Proteomes" id="UP000796880">
    <property type="component" value="Unassembled WGS sequence"/>
</dbReference>
<feature type="domain" description="Thiolase N-terminal" evidence="1">
    <location>
        <begin position="45"/>
        <end position="123"/>
    </location>
</feature>
<reference evidence="2" key="1">
    <citation type="submission" date="2020-03" db="EMBL/GenBank/DDBJ databases">
        <title>A high-quality chromosome-level genome assembly of a woody plant with both climbing and erect habits, Rhamnella rubrinervis.</title>
        <authorList>
            <person name="Lu Z."/>
            <person name="Yang Y."/>
            <person name="Zhu X."/>
            <person name="Sun Y."/>
        </authorList>
    </citation>
    <scope>NUCLEOTIDE SEQUENCE</scope>
    <source>
        <strain evidence="2">BYM</strain>
        <tissue evidence="2">Leaf</tissue>
    </source>
</reference>
<dbReference type="GO" id="GO:0010124">
    <property type="term" value="P:phenylacetate catabolic process"/>
    <property type="evidence" value="ECO:0007669"/>
    <property type="project" value="TreeGrafter"/>
</dbReference>
<organism evidence="2 3">
    <name type="scientific">Rhamnella rubrinervis</name>
    <dbReference type="NCBI Taxonomy" id="2594499"/>
    <lineage>
        <taxon>Eukaryota</taxon>
        <taxon>Viridiplantae</taxon>
        <taxon>Streptophyta</taxon>
        <taxon>Embryophyta</taxon>
        <taxon>Tracheophyta</taxon>
        <taxon>Spermatophyta</taxon>
        <taxon>Magnoliopsida</taxon>
        <taxon>eudicotyledons</taxon>
        <taxon>Gunneridae</taxon>
        <taxon>Pentapetalae</taxon>
        <taxon>rosids</taxon>
        <taxon>fabids</taxon>
        <taxon>Rosales</taxon>
        <taxon>Rhamnaceae</taxon>
        <taxon>rhamnoid group</taxon>
        <taxon>Rhamneae</taxon>
        <taxon>Rhamnella</taxon>
    </lineage>
</organism>
<protein>
    <recommendedName>
        <fullName evidence="1">Thiolase N-terminal domain-containing protein</fullName>
    </recommendedName>
</protein>
<comment type="caution">
    <text evidence="2">The sequence shown here is derived from an EMBL/GenBank/DDBJ whole genome shotgun (WGS) entry which is preliminary data.</text>
</comment>
<dbReference type="PANTHER" id="PTHR43853">
    <property type="entry name" value="3-KETOACYL-COA THIOLASE, PEROXISOMAL"/>
    <property type="match status" value="1"/>
</dbReference>
<proteinExistence type="predicted"/>
<evidence type="ECO:0000313" key="2">
    <source>
        <dbReference type="EMBL" id="KAF3453141.1"/>
    </source>
</evidence>
<dbReference type="GO" id="GO:0005777">
    <property type="term" value="C:peroxisome"/>
    <property type="evidence" value="ECO:0007669"/>
    <property type="project" value="TreeGrafter"/>
</dbReference>
<dbReference type="InterPro" id="IPR050215">
    <property type="entry name" value="Thiolase-like_sf_Thiolase"/>
</dbReference>
<dbReference type="Pfam" id="PF00108">
    <property type="entry name" value="Thiolase_N"/>
    <property type="match status" value="1"/>
</dbReference>